<proteinExistence type="predicted"/>
<name>A0A9W8S2A1_9HYPO</name>
<dbReference type="Proteomes" id="UP001152049">
    <property type="component" value="Unassembled WGS sequence"/>
</dbReference>
<dbReference type="AlphaFoldDB" id="A0A9W8S2A1"/>
<dbReference type="EMBL" id="JAOQAZ010000008">
    <property type="protein sequence ID" value="KAJ4264567.1"/>
    <property type="molecule type" value="Genomic_DNA"/>
</dbReference>
<protein>
    <recommendedName>
        <fullName evidence="3">F-box domain-containing protein</fullName>
    </recommendedName>
</protein>
<comment type="caution">
    <text evidence="1">The sequence shown here is derived from an EMBL/GenBank/DDBJ whole genome shotgun (WGS) entry which is preliminary data.</text>
</comment>
<gene>
    <name evidence="1" type="ORF">NW762_005771</name>
</gene>
<evidence type="ECO:0008006" key="3">
    <source>
        <dbReference type="Google" id="ProtNLM"/>
    </source>
</evidence>
<organism evidence="1 2">
    <name type="scientific">Fusarium torreyae</name>
    <dbReference type="NCBI Taxonomy" id="1237075"/>
    <lineage>
        <taxon>Eukaryota</taxon>
        <taxon>Fungi</taxon>
        <taxon>Dikarya</taxon>
        <taxon>Ascomycota</taxon>
        <taxon>Pezizomycotina</taxon>
        <taxon>Sordariomycetes</taxon>
        <taxon>Hypocreomycetidae</taxon>
        <taxon>Hypocreales</taxon>
        <taxon>Nectriaceae</taxon>
        <taxon>Fusarium</taxon>
    </lineage>
</organism>
<evidence type="ECO:0000313" key="1">
    <source>
        <dbReference type="EMBL" id="KAJ4264567.1"/>
    </source>
</evidence>
<evidence type="ECO:0000313" key="2">
    <source>
        <dbReference type="Proteomes" id="UP001152049"/>
    </source>
</evidence>
<sequence>MDIFETLPPELIAPILSNLPDLGSLFSIVKASPYVFHFLNGSMGAEVLDDVLDSSAQNLLSTPWIPYILRLVALIRQCDSKDQPANDLTSLIIKFIMPTTFQNAQGERVPDLQSCPPDCVPDIRLRHVMKGPQAFAPREMLFLIRKINVLAGQCFDFFHERIKATEPQHLTDKCYHLGTLPWNRRPDGKTWGQSYQIDAGGEASWYEMQRTVLGFWCLQLCYELSNASLEGRLDWSASDVEAVRDMGSGETCLSGLKKSSLWIAREPLWAALSYVRFLEGSSDESPCVGDTDVVNRGLSVFFNTGYKPLCSEHLKLPPPKHGTDSKLEWPVVVSRPPPFPCVEQEDAFTYHCHKVLVGCKGLRWAGPLLCPRGTPRLSEGLLFRPFRRLGFGVWDDERLVAMEMLDDPENKRPRRFHVWCQDQVFTWTSLLSPEEKEELQVHQEAMRLREELEFGELIVTGN</sequence>
<keyword evidence="2" id="KW-1185">Reference proteome</keyword>
<reference evidence="1" key="1">
    <citation type="submission" date="2022-09" db="EMBL/GenBank/DDBJ databases">
        <title>Fusarium specimens isolated from Avocado Roots.</title>
        <authorList>
            <person name="Stajich J."/>
            <person name="Roper C."/>
            <person name="Heimlech-Rivalta G."/>
        </authorList>
    </citation>
    <scope>NUCLEOTIDE SEQUENCE</scope>
    <source>
        <strain evidence="1">CF00136</strain>
    </source>
</reference>
<accession>A0A9W8S2A1</accession>
<dbReference type="OrthoDB" id="4358152at2759"/>